<accession>A0ABP0EKP8</accession>
<sequence>MALADRRPLNFPESSTPASPSFNPKTLNLVSSSNGSSSVNGSSDPILAGATSSVSSDTFTYKSKVNEIKGKFAEGEVKPLTPEKSLSPVELSPTSRSISPDSLMNPDSLTRLNSSSSSSTSPPSYGAVPKKIKTSSRAPIATGISTTIPVTGEKPRPEQKNDASLQDDVLYAIFVILYEKDPEGQGMTVKQICDTLVEQHPEMANLSTKTSNLVSAKLNAYVKRVEKGDANLKYALSRDWADASPKRMVYVYRGLLTDDFHLHVKSAMEIQKQQQQLNQVNVSSSFGSNGGEFGGKKLDVLGGSLATLPHQSLAQSNQQPHIKPRRQTMYDLGVTKNTFLDTPIDKANLFVPYSSAPVTASFARNNDNNSDGNNSNSLNIRKGTDEAGNDDNHSSNESPTMSKMDMSDMEFEDFEVFDDNDEDDDMADIESFKAFNKAKRSKSLSYLTMNKKPRILTAAAAAPRASRAPSSHSPNAAAAAAALHAAAIKAMLQNHSTSATTSSTTSASTGSSPATSDASSSETTIKTASSLENKKWLNVVRSGFLTQDIGTPEDISLSDLDKFFN</sequence>
<feature type="compositionally biased region" description="Low complexity" evidence="1">
    <location>
        <begin position="30"/>
        <end position="43"/>
    </location>
</feature>
<organism evidence="3 4">
    <name type="scientific">[Candida] anglica</name>
    <dbReference type="NCBI Taxonomy" id="148631"/>
    <lineage>
        <taxon>Eukaryota</taxon>
        <taxon>Fungi</taxon>
        <taxon>Dikarya</taxon>
        <taxon>Ascomycota</taxon>
        <taxon>Saccharomycotina</taxon>
        <taxon>Pichiomycetes</taxon>
        <taxon>Debaryomycetaceae</taxon>
        <taxon>Kurtzmaniella</taxon>
    </lineage>
</organism>
<dbReference type="Pfam" id="PF25318">
    <property type="entry name" value="WHD_GDS1"/>
    <property type="match status" value="1"/>
</dbReference>
<evidence type="ECO:0000313" key="3">
    <source>
        <dbReference type="EMBL" id="CAK7916798.1"/>
    </source>
</evidence>
<dbReference type="EMBL" id="OZ004259">
    <property type="protein sequence ID" value="CAK7916798.1"/>
    <property type="molecule type" value="Genomic_DNA"/>
</dbReference>
<dbReference type="InterPro" id="IPR057511">
    <property type="entry name" value="WH_GDS1"/>
</dbReference>
<feature type="compositionally biased region" description="Polar residues" evidence="1">
    <location>
        <begin position="12"/>
        <end position="29"/>
    </location>
</feature>
<protein>
    <submittedName>
        <fullName evidence="3">Protein Gds1p</fullName>
    </submittedName>
</protein>
<feature type="compositionally biased region" description="Polar residues" evidence="1">
    <location>
        <begin position="92"/>
        <end position="113"/>
    </location>
</feature>
<evidence type="ECO:0000313" key="4">
    <source>
        <dbReference type="Proteomes" id="UP001497600"/>
    </source>
</evidence>
<reference evidence="3 4" key="1">
    <citation type="submission" date="2024-01" db="EMBL/GenBank/DDBJ databases">
        <authorList>
            <consortium name="Genoscope - CEA"/>
            <person name="William W."/>
        </authorList>
    </citation>
    <scope>NUCLEOTIDE SEQUENCE [LARGE SCALE GENOMIC DNA]</scope>
    <source>
        <strain evidence="3 4">29B2s-10</strain>
    </source>
</reference>
<feature type="compositionally biased region" description="Low complexity" evidence="1">
    <location>
        <begin position="365"/>
        <end position="379"/>
    </location>
</feature>
<feature type="compositionally biased region" description="Basic and acidic residues" evidence="1">
    <location>
        <begin position="382"/>
        <end position="394"/>
    </location>
</feature>
<feature type="region of interest" description="Disordered" evidence="1">
    <location>
        <begin position="1"/>
        <end position="162"/>
    </location>
</feature>
<keyword evidence="4" id="KW-1185">Reference proteome</keyword>
<evidence type="ECO:0000259" key="2">
    <source>
        <dbReference type="Pfam" id="PF25318"/>
    </source>
</evidence>
<name>A0ABP0EKP8_9ASCO</name>
<evidence type="ECO:0000256" key="1">
    <source>
        <dbReference type="SAM" id="MobiDB-lite"/>
    </source>
</evidence>
<gene>
    <name evidence="3" type="primary">GDS1</name>
    <name evidence="3" type="ORF">CAAN4_G05622</name>
</gene>
<proteinExistence type="predicted"/>
<feature type="compositionally biased region" description="Basic and acidic residues" evidence="1">
    <location>
        <begin position="64"/>
        <end position="77"/>
    </location>
</feature>
<feature type="compositionally biased region" description="Polar residues" evidence="1">
    <location>
        <begin position="50"/>
        <end position="63"/>
    </location>
</feature>
<feature type="region of interest" description="Disordered" evidence="1">
    <location>
        <begin position="497"/>
        <end position="523"/>
    </location>
</feature>
<feature type="domain" description="GDS1 winged helix" evidence="2">
    <location>
        <begin position="161"/>
        <end position="256"/>
    </location>
</feature>
<feature type="region of interest" description="Disordered" evidence="1">
    <location>
        <begin position="362"/>
        <end position="403"/>
    </location>
</feature>
<feature type="compositionally biased region" description="Low complexity" evidence="1">
    <location>
        <begin position="114"/>
        <end position="124"/>
    </location>
</feature>
<dbReference type="Proteomes" id="UP001497600">
    <property type="component" value="Chromosome G"/>
</dbReference>